<dbReference type="RefSeq" id="WP_188602267.1">
    <property type="nucleotide sequence ID" value="NZ_AP026830.1"/>
</dbReference>
<dbReference type="Proteomes" id="UP001060771">
    <property type="component" value="Chromosome"/>
</dbReference>
<dbReference type="PANTHER" id="PTHR43734">
    <property type="entry name" value="PHYTOENE DESATURASE"/>
    <property type="match status" value="1"/>
</dbReference>
<dbReference type="PANTHER" id="PTHR43734:SF4">
    <property type="entry name" value="AMINE OXIDASE DOMAIN-CONTAINING PROTEIN"/>
    <property type="match status" value="1"/>
</dbReference>
<organism evidence="2 3">
    <name type="scientific">Vulcanisaeta souniana JCM 11219</name>
    <dbReference type="NCBI Taxonomy" id="1293586"/>
    <lineage>
        <taxon>Archaea</taxon>
        <taxon>Thermoproteota</taxon>
        <taxon>Thermoprotei</taxon>
        <taxon>Thermoproteales</taxon>
        <taxon>Thermoproteaceae</taxon>
        <taxon>Vulcanisaeta</taxon>
    </lineage>
</organism>
<reference evidence="1" key="4">
    <citation type="journal article" date="2023" name="Microbiol. Resour. Announc.">
        <title>Complete Genome Sequence of Vulcanisaeta souniana Strain IC-059, a Hyperthermophilic Archaeon Isolated from Hot Spring Water in Japan.</title>
        <authorList>
            <person name="Kato S."/>
            <person name="Itoh T."/>
            <person name="Wu L."/>
            <person name="Ma J."/>
            <person name="Ohkuma M."/>
        </authorList>
    </citation>
    <scope>NUCLEOTIDE SEQUENCE</scope>
    <source>
        <strain evidence="1">JCM 11219</strain>
    </source>
</reference>
<sequence>MFSIVILGGGWAGLVYALELRQRFPGTDVLVIDKLTRLGGLLRSEIVNGFTFDIGGSHVIFSSNREILSKMLNFLNNGFVKHERRSFIRIGNALVLYPLENGLYALPLEDRVEALITFLEAQISRMADWKPRNLNEWIHGFFGKWIAEKYLVPYNRKVWKRDLGEIDVDWVYTPGRLPIPNWRDVVKSAMGIITIGYSEQAVFYYPSIGGIQSLYNGIAREIQSLGVKFLSGYVIESIRRVGDEWVINGKIKARSIVSSIPLNELVTYMDAPESVIRSSRRLDYNRVFVIGVALNKPAPNQHWVYVPSDDVVFHRYAWISNYSPHNAPRGRSSLLLEITIPRWETVNEEDLMNKALRDLVRLGVVNEGDVLFTKYWLHEYGYPVHTIESNRARDEVISWVKEQGITLIGRWGCWRYWNTDKIYEDIIKRMSLKP</sequence>
<dbReference type="OrthoDB" id="11867at2157"/>
<dbReference type="SUPFAM" id="SSF51905">
    <property type="entry name" value="FAD/NAD(P)-binding domain"/>
    <property type="match status" value="1"/>
</dbReference>
<protein>
    <submittedName>
        <fullName evidence="2">Amine oxidase</fullName>
    </submittedName>
</protein>
<dbReference type="Proteomes" id="UP000657075">
    <property type="component" value="Unassembled WGS sequence"/>
</dbReference>
<dbReference type="GeneID" id="76206724"/>
<accession>A0A830EE38</accession>
<gene>
    <name evidence="2" type="ORF">GCM10007112_01290</name>
    <name evidence="1" type="ORF">Vsou_11780</name>
</gene>
<name>A0A830EE38_9CREN</name>
<dbReference type="EMBL" id="BMNM01000001">
    <property type="protein sequence ID" value="GGI67987.1"/>
    <property type="molecule type" value="Genomic_DNA"/>
</dbReference>
<keyword evidence="4" id="KW-1185">Reference proteome</keyword>
<dbReference type="EMBL" id="AP026830">
    <property type="protein sequence ID" value="BDR92085.1"/>
    <property type="molecule type" value="Genomic_DNA"/>
</dbReference>
<evidence type="ECO:0000313" key="2">
    <source>
        <dbReference type="EMBL" id="GGI67987.1"/>
    </source>
</evidence>
<dbReference type="InterPro" id="IPR036188">
    <property type="entry name" value="FAD/NAD-bd_sf"/>
</dbReference>
<dbReference type="Gene3D" id="3.50.50.60">
    <property type="entry name" value="FAD/NAD(P)-binding domain"/>
    <property type="match status" value="1"/>
</dbReference>
<reference evidence="4" key="3">
    <citation type="submission" date="2022-09" db="EMBL/GenBank/DDBJ databases">
        <title>Complete genome sequence of Vulcanisaeta souniana.</title>
        <authorList>
            <person name="Kato S."/>
            <person name="Itoh T."/>
            <person name="Ohkuma M."/>
        </authorList>
    </citation>
    <scope>NUCLEOTIDE SEQUENCE [LARGE SCALE GENOMIC DNA]</scope>
    <source>
        <strain evidence="4">JCM 11219</strain>
    </source>
</reference>
<reference evidence="2" key="1">
    <citation type="journal article" date="2014" name="Int. J. Syst. Evol. Microbiol.">
        <title>Complete genome sequence of Corynebacterium casei LMG S-19264T (=DSM 44701T), isolated from a smear-ripened cheese.</title>
        <authorList>
            <consortium name="US DOE Joint Genome Institute (JGI-PGF)"/>
            <person name="Walter F."/>
            <person name="Albersmeier A."/>
            <person name="Kalinowski J."/>
            <person name="Ruckert C."/>
        </authorList>
    </citation>
    <scope>NUCLEOTIDE SEQUENCE</scope>
    <source>
        <strain evidence="2">JCM 11219</strain>
    </source>
</reference>
<dbReference type="AlphaFoldDB" id="A0A830EE38"/>
<evidence type="ECO:0000313" key="4">
    <source>
        <dbReference type="Proteomes" id="UP001060771"/>
    </source>
</evidence>
<evidence type="ECO:0000313" key="3">
    <source>
        <dbReference type="Proteomes" id="UP000657075"/>
    </source>
</evidence>
<evidence type="ECO:0000313" key="1">
    <source>
        <dbReference type="EMBL" id="BDR92085.1"/>
    </source>
</evidence>
<dbReference type="Pfam" id="PF13450">
    <property type="entry name" value="NAD_binding_8"/>
    <property type="match status" value="1"/>
</dbReference>
<proteinExistence type="predicted"/>
<reference evidence="2" key="2">
    <citation type="submission" date="2020-09" db="EMBL/GenBank/DDBJ databases">
        <authorList>
            <person name="Sun Q."/>
            <person name="Ohkuma M."/>
        </authorList>
    </citation>
    <scope>NUCLEOTIDE SEQUENCE</scope>
    <source>
        <strain evidence="2">JCM 11219</strain>
    </source>
</reference>